<dbReference type="RefSeq" id="WP_331216451.1">
    <property type="nucleotide sequence ID" value="NZ_JAZGQK010000020.1"/>
</dbReference>
<proteinExistence type="predicted"/>
<keyword evidence="3" id="KW-1185">Reference proteome</keyword>
<organism evidence="2 3">
    <name type="scientific">Plantactinospora sonchi</name>
    <dbReference type="NCBI Taxonomy" id="1544735"/>
    <lineage>
        <taxon>Bacteria</taxon>
        <taxon>Bacillati</taxon>
        <taxon>Actinomycetota</taxon>
        <taxon>Actinomycetes</taxon>
        <taxon>Micromonosporales</taxon>
        <taxon>Micromonosporaceae</taxon>
        <taxon>Plantactinospora</taxon>
    </lineage>
</organism>
<accession>A0ABU7RYS9</accession>
<evidence type="ECO:0000256" key="1">
    <source>
        <dbReference type="SAM" id="MobiDB-lite"/>
    </source>
</evidence>
<comment type="caution">
    <text evidence="2">The sequence shown here is derived from an EMBL/GenBank/DDBJ whole genome shotgun (WGS) entry which is preliminary data.</text>
</comment>
<dbReference type="EMBL" id="JAZGQK010000020">
    <property type="protein sequence ID" value="MEE6261339.1"/>
    <property type="molecule type" value="Genomic_DNA"/>
</dbReference>
<evidence type="ECO:0000313" key="2">
    <source>
        <dbReference type="EMBL" id="MEE6261339.1"/>
    </source>
</evidence>
<evidence type="ECO:0000313" key="3">
    <source>
        <dbReference type="Proteomes" id="UP001332243"/>
    </source>
</evidence>
<sequence>MAVDASGGQVVQVEFAVLRAAAAQALPPQAAALREVHRVLLATQVPAEWLGRLAGSGQAATAHAGTIAESARQLQLAATELDRITGHVTATADRNQQLDDNHARQQQEQGQQVVEAGQRWPEGQRDKAMAVLNEIEAKNPISSAAVARNMLDKVMWAVGNVAAGQIGDHYDQEVRELLSQPPTNENLRALAERETEFWNSPRGSDAGAMMGADTRYQLLLLSRAEWVRELPYELRQQGIETIFPRRP</sequence>
<name>A0ABU7RYS9_9ACTN</name>
<gene>
    <name evidence="2" type="ORF">V1633_22920</name>
</gene>
<reference evidence="2 3" key="1">
    <citation type="submission" date="2024-01" db="EMBL/GenBank/DDBJ databases">
        <title>Genome insights into Plantactinospora sonchi sp. nov.</title>
        <authorList>
            <person name="Wang L."/>
        </authorList>
    </citation>
    <scope>NUCLEOTIDE SEQUENCE [LARGE SCALE GENOMIC DNA]</scope>
    <source>
        <strain evidence="2 3">NEAU-QY2</strain>
    </source>
</reference>
<protein>
    <submittedName>
        <fullName evidence="2">Uncharacterized protein</fullName>
    </submittedName>
</protein>
<feature type="compositionally biased region" description="Basic and acidic residues" evidence="1">
    <location>
        <begin position="96"/>
        <end position="105"/>
    </location>
</feature>
<feature type="region of interest" description="Disordered" evidence="1">
    <location>
        <begin position="95"/>
        <end position="119"/>
    </location>
</feature>
<dbReference type="Proteomes" id="UP001332243">
    <property type="component" value="Unassembled WGS sequence"/>
</dbReference>
<feature type="compositionally biased region" description="Low complexity" evidence="1">
    <location>
        <begin position="106"/>
        <end position="119"/>
    </location>
</feature>